<keyword evidence="2" id="KW-1185">Reference proteome</keyword>
<reference evidence="1" key="2">
    <citation type="submission" date="2018-05" db="EMBL/GenBank/DDBJ databases">
        <title>OmerRS3 (Oryza meridionalis Reference Sequence Version 3).</title>
        <authorList>
            <person name="Zhang J."/>
            <person name="Kudrna D."/>
            <person name="Lee S."/>
            <person name="Talag J."/>
            <person name="Welchert J."/>
            <person name="Wing R.A."/>
        </authorList>
    </citation>
    <scope>NUCLEOTIDE SEQUENCE [LARGE SCALE GENOMIC DNA]</scope>
    <source>
        <strain evidence="1">cv. OR44</strain>
    </source>
</reference>
<dbReference type="EnsemblPlants" id="OMERI10G08770.1">
    <property type="protein sequence ID" value="OMERI10G08770.1"/>
    <property type="gene ID" value="OMERI10G08770"/>
</dbReference>
<dbReference type="HOGENOM" id="CLU_1430123_0_0_1"/>
<evidence type="ECO:0000313" key="2">
    <source>
        <dbReference type="Proteomes" id="UP000008021"/>
    </source>
</evidence>
<sequence>MFDRVFGQMDEALPTEGLMMMKIPTGLIIWSQGHCPIKSREKNRLLRGRHQSFSRCTSSTQILKKLEGYALGSIILHANEEGNDTILKKGAILGTKLTEATRLIRGLLGCINEGFTAQDVSDRRRGVDHASLQGVAMPCRIPRDDSARRARRLSYSTPATPTLRFKFEILSDEKPVFSYLLCDVKHSCWV</sequence>
<dbReference type="Proteomes" id="UP000008021">
    <property type="component" value="Chromosome 10"/>
</dbReference>
<proteinExistence type="predicted"/>
<accession>A0A0E0EYG3</accession>
<evidence type="ECO:0000313" key="1">
    <source>
        <dbReference type="EnsemblPlants" id="OMERI10G08770.1"/>
    </source>
</evidence>
<reference evidence="1" key="1">
    <citation type="submission" date="2015-04" db="UniProtKB">
        <authorList>
            <consortium name="EnsemblPlants"/>
        </authorList>
    </citation>
    <scope>IDENTIFICATION</scope>
</reference>
<dbReference type="AlphaFoldDB" id="A0A0E0EYG3"/>
<name>A0A0E0EYG3_9ORYZ</name>
<dbReference type="Gramene" id="OMERI10G08770.1">
    <property type="protein sequence ID" value="OMERI10G08770.1"/>
    <property type="gene ID" value="OMERI10G08770"/>
</dbReference>
<protein>
    <submittedName>
        <fullName evidence="1">Uncharacterized protein</fullName>
    </submittedName>
</protein>
<organism evidence="1">
    <name type="scientific">Oryza meridionalis</name>
    <dbReference type="NCBI Taxonomy" id="40149"/>
    <lineage>
        <taxon>Eukaryota</taxon>
        <taxon>Viridiplantae</taxon>
        <taxon>Streptophyta</taxon>
        <taxon>Embryophyta</taxon>
        <taxon>Tracheophyta</taxon>
        <taxon>Spermatophyta</taxon>
        <taxon>Magnoliopsida</taxon>
        <taxon>Liliopsida</taxon>
        <taxon>Poales</taxon>
        <taxon>Poaceae</taxon>
        <taxon>BOP clade</taxon>
        <taxon>Oryzoideae</taxon>
        <taxon>Oryzeae</taxon>
        <taxon>Oryzinae</taxon>
        <taxon>Oryza</taxon>
    </lineage>
</organism>